<dbReference type="Gene3D" id="3.30.200.20">
    <property type="entry name" value="Phosphorylase Kinase, domain 1"/>
    <property type="match status" value="1"/>
</dbReference>
<feature type="region of interest" description="Disordered" evidence="5">
    <location>
        <begin position="614"/>
        <end position="719"/>
    </location>
</feature>
<feature type="compositionally biased region" description="Low complexity" evidence="5">
    <location>
        <begin position="9"/>
        <end position="28"/>
    </location>
</feature>
<feature type="compositionally biased region" description="Polar residues" evidence="5">
    <location>
        <begin position="458"/>
        <end position="467"/>
    </location>
</feature>
<dbReference type="GO" id="GO:0004674">
    <property type="term" value="F:protein serine/threonine kinase activity"/>
    <property type="evidence" value="ECO:0007669"/>
    <property type="project" value="UniProtKB-KW"/>
</dbReference>
<evidence type="ECO:0000256" key="4">
    <source>
        <dbReference type="PROSITE-ProRule" id="PRU10141"/>
    </source>
</evidence>
<dbReference type="InterPro" id="IPR008271">
    <property type="entry name" value="Ser/Thr_kinase_AS"/>
</dbReference>
<dbReference type="InterPro" id="IPR001245">
    <property type="entry name" value="Ser-Thr/Tyr_kinase_cat_dom"/>
</dbReference>
<evidence type="ECO:0000313" key="8">
    <source>
        <dbReference type="Proteomes" id="UP001383192"/>
    </source>
</evidence>
<dbReference type="Pfam" id="PF07714">
    <property type="entry name" value="PK_Tyr_Ser-Thr"/>
    <property type="match status" value="1"/>
</dbReference>
<feature type="compositionally biased region" description="Basic and acidic residues" evidence="5">
    <location>
        <begin position="133"/>
        <end position="162"/>
    </location>
</feature>
<dbReference type="PROSITE" id="PS50011">
    <property type="entry name" value="PROTEIN_KINASE_DOM"/>
    <property type="match status" value="1"/>
</dbReference>
<dbReference type="GO" id="GO:0005524">
    <property type="term" value="F:ATP binding"/>
    <property type="evidence" value="ECO:0007669"/>
    <property type="project" value="UniProtKB-UniRule"/>
</dbReference>
<evidence type="ECO:0000256" key="1">
    <source>
        <dbReference type="ARBA" id="ARBA00022527"/>
    </source>
</evidence>
<dbReference type="InterPro" id="IPR051681">
    <property type="entry name" value="Ser/Thr_Kinases-Pseudokinases"/>
</dbReference>
<dbReference type="PANTHER" id="PTHR44329">
    <property type="entry name" value="SERINE/THREONINE-PROTEIN KINASE TNNI3K-RELATED"/>
    <property type="match status" value="1"/>
</dbReference>
<keyword evidence="1" id="KW-0418">Kinase</keyword>
<dbReference type="PANTHER" id="PTHR44329:SF298">
    <property type="entry name" value="MIXED LINEAGE KINASE DOMAIN-LIKE PROTEIN"/>
    <property type="match status" value="1"/>
</dbReference>
<dbReference type="InterPro" id="IPR059179">
    <property type="entry name" value="MLKL-like_MCAfunc"/>
</dbReference>
<feature type="compositionally biased region" description="Low complexity" evidence="5">
    <location>
        <begin position="35"/>
        <end position="54"/>
    </location>
</feature>
<feature type="compositionally biased region" description="Low complexity" evidence="5">
    <location>
        <begin position="681"/>
        <end position="700"/>
    </location>
</feature>
<dbReference type="SUPFAM" id="SSF56112">
    <property type="entry name" value="Protein kinase-like (PK-like)"/>
    <property type="match status" value="1"/>
</dbReference>
<dbReference type="GO" id="GO:0007166">
    <property type="term" value="P:cell surface receptor signaling pathway"/>
    <property type="evidence" value="ECO:0007669"/>
    <property type="project" value="InterPro"/>
</dbReference>
<reference evidence="7 8" key="1">
    <citation type="submission" date="2024-01" db="EMBL/GenBank/DDBJ databases">
        <title>A draft genome for a cacao thread blight-causing isolate of Paramarasmius palmivorus.</title>
        <authorList>
            <person name="Baruah I.K."/>
            <person name="Bukari Y."/>
            <person name="Amoako-Attah I."/>
            <person name="Meinhardt L.W."/>
            <person name="Bailey B.A."/>
            <person name="Cohen S.P."/>
        </authorList>
    </citation>
    <scope>NUCLEOTIDE SEQUENCE [LARGE SCALE GENOMIC DNA]</scope>
    <source>
        <strain evidence="7 8">GH-12</strain>
    </source>
</reference>
<feature type="region of interest" description="Disordered" evidence="5">
    <location>
        <begin position="1"/>
        <end position="163"/>
    </location>
</feature>
<dbReference type="Gene3D" id="1.10.510.10">
    <property type="entry name" value="Transferase(Phosphotransferase) domain 1"/>
    <property type="match status" value="1"/>
</dbReference>
<dbReference type="PROSITE" id="PS00108">
    <property type="entry name" value="PROTEIN_KINASE_ST"/>
    <property type="match status" value="1"/>
</dbReference>
<evidence type="ECO:0000256" key="2">
    <source>
        <dbReference type="ARBA" id="ARBA00022741"/>
    </source>
</evidence>
<dbReference type="CDD" id="cd21037">
    <property type="entry name" value="MLKL_NTD"/>
    <property type="match status" value="1"/>
</dbReference>
<dbReference type="EMBL" id="JAYKXP010000064">
    <property type="protein sequence ID" value="KAK7032465.1"/>
    <property type="molecule type" value="Genomic_DNA"/>
</dbReference>
<dbReference type="Proteomes" id="UP001383192">
    <property type="component" value="Unassembled WGS sequence"/>
</dbReference>
<keyword evidence="2 4" id="KW-0547">Nucleotide-binding</keyword>
<keyword evidence="1" id="KW-0723">Serine/threonine-protein kinase</keyword>
<accession>A0AAW0C1Y5</accession>
<feature type="compositionally biased region" description="Low complexity" evidence="5">
    <location>
        <begin position="443"/>
        <end position="457"/>
    </location>
</feature>
<feature type="compositionally biased region" description="Polar residues" evidence="5">
    <location>
        <begin position="1102"/>
        <end position="1119"/>
    </location>
</feature>
<evidence type="ECO:0000259" key="6">
    <source>
        <dbReference type="PROSITE" id="PS50011"/>
    </source>
</evidence>
<feature type="compositionally biased region" description="Polar residues" evidence="5">
    <location>
        <begin position="669"/>
        <end position="680"/>
    </location>
</feature>
<dbReference type="SMART" id="SM00220">
    <property type="entry name" value="S_TKc"/>
    <property type="match status" value="1"/>
</dbReference>
<evidence type="ECO:0000313" key="7">
    <source>
        <dbReference type="EMBL" id="KAK7032465.1"/>
    </source>
</evidence>
<feature type="compositionally biased region" description="Polar residues" evidence="5">
    <location>
        <begin position="1202"/>
        <end position="1219"/>
    </location>
</feature>
<dbReference type="InterPro" id="IPR036537">
    <property type="entry name" value="Adaptor_Cbl_N_dom_sf"/>
</dbReference>
<dbReference type="InterPro" id="IPR011009">
    <property type="entry name" value="Kinase-like_dom_sf"/>
</dbReference>
<evidence type="ECO:0000256" key="3">
    <source>
        <dbReference type="ARBA" id="ARBA00022840"/>
    </source>
</evidence>
<proteinExistence type="predicted"/>
<feature type="binding site" evidence="4">
    <location>
        <position position="782"/>
    </location>
    <ligand>
        <name>ATP</name>
        <dbReference type="ChEBI" id="CHEBI:30616"/>
    </ligand>
</feature>
<name>A0AAW0C1Y5_9AGAR</name>
<keyword evidence="1" id="KW-0808">Transferase</keyword>
<evidence type="ECO:0000256" key="5">
    <source>
        <dbReference type="SAM" id="MobiDB-lite"/>
    </source>
</evidence>
<sequence length="1519" mass="164842">MASPPPLTPSSSSSSSSSSSTSPMGSPRTRPRGHSLTNTPSSSSPLSRVSTSLSEQTIQPPSPTQAQSFSSLLSPQLQYQNSEMNASTSTFRLRSRSRSKSPGRLGSLPNSGTETPPGGTPLSWWVKSSPEFGNKKDRKEKGLELERRPWNEDPSKRDDDAMKVPPEQAEGWTATRKRVLLAARSVLGTALDITHEALALSADMLEFAPVPGLSACARTLLLIWDSLQLVDLNRLQCLRLTERCADILLSVREEVKEAGDQVTEELKMPVLKLTEAFNAVYVFLQKQAHRPFLKRYLKRDEILKQIEGCDAELQEALGMFSLSIQIRILKQVQAAEARRQLDTKMLLEEVMAERKQRERLSSLTTLGQIGSSSTLGQLHQLTPQITHSSTSSGGWTGVVGVVDGVPVGAIGGIGLGVSGGNALQLTGVHDPSPSSSVQEQGQLLSPPSLSSFDSSGSTATVGSNATITPAPGLSAPEARNSNTTPQMPTRVSEMFATYPGSPVISPPLPSTPQLPASPTSYVPNDRSILKSINALVTAQNTADAALDAQDLRNLMREALAKGSDVEMLSVLGVGREEMPEAIKTMQRALEGIIERDQNDEDGLKEFQREMIAGYRGVDDVVPEPGPVPPRPPMPKRTSSRVSTGLSKMARRLSVQPTPSPAIEEEPGTGYTSLKKNGVQRSKTISSATGSTSSSSAMASGSGSGSGSGPGRSVGRKDTLDREFIESGIDALRRMSRTHGVAESNLPSWTITRYEVDREKKIGIGFFSDVYRGKWRNQTVAIKVLAETTPRNLFLREIKVWKGLKHNNVLELLGASSASGEPPWFFVSPYMKNGSLTEFLRRIVSREGGPPVGLGLPPYLYPSSTSTHTITGLGLTETSGRSRTASYPGSNSFGMSVSNSLPGMHQRGRSGSFSGAALGEVEREWDLVRFMHEIAKGMEYLHGNGVLHGDLKAANVLVDDRIHCVISDFGQSEMKSEAYRISGTPIPHGTLRWQAPELMAGHSQSQLTVEMDVYAFAITCIEVLSMGRMPWPLQDDDAVRHFVLRDDTRPTIPQTRFTTPAVQNIIRSCWATNAFDRPHFGAVARDLKALRKGIGAEEDLMSPTPNQKTVELEYGSTSRPSPDMRPIPLPSAGNTPPRPSTLPVPAPSTSPESISDASFRTARERQRDLSTSPTFPTIHPHREEIVATPQIHMPEPVIYTPSNPSSATSSLFGPSTGSQSEDGDAIGVVDNTIEDGYDSPPPANEGLADTRNERRYRMLLVHDFHPSLTLPLWSPSPIAIGAVGYLSKPKGAFVTLFNAFNPEKSGELGLKNIPNVYGFGKVNTGSQRQDKRNALLRGVDTIAGFLTFGGRGKGGENGISQSVARRYSFPLRAGHKMAYLCTESTVYRYVESLDAPKRWFKANVDTILDVFGEKHHIQKEDLYFVIGTLDSPDYALFVSHNHPDGQAHFNVYTSTKAKQPWGTFTTDTEVPLEMGGPVYHEEVKAKVLSASKVSSNGGSWNTVLVARLRFKPDVLEPTSL</sequence>
<comment type="caution">
    <text evidence="7">The sequence shown here is derived from an EMBL/GenBank/DDBJ whole genome shotgun (WGS) entry which is preliminary data.</text>
</comment>
<organism evidence="7 8">
    <name type="scientific">Paramarasmius palmivorus</name>
    <dbReference type="NCBI Taxonomy" id="297713"/>
    <lineage>
        <taxon>Eukaryota</taxon>
        <taxon>Fungi</taxon>
        <taxon>Dikarya</taxon>
        <taxon>Basidiomycota</taxon>
        <taxon>Agaricomycotina</taxon>
        <taxon>Agaricomycetes</taxon>
        <taxon>Agaricomycetidae</taxon>
        <taxon>Agaricales</taxon>
        <taxon>Marasmiineae</taxon>
        <taxon>Marasmiaceae</taxon>
        <taxon>Paramarasmius</taxon>
    </lineage>
</organism>
<feature type="region of interest" description="Disordered" evidence="5">
    <location>
        <begin position="1202"/>
        <end position="1224"/>
    </location>
</feature>
<keyword evidence="8" id="KW-1185">Reference proteome</keyword>
<feature type="compositionally biased region" description="Polar residues" evidence="5">
    <location>
        <begin position="1148"/>
        <end position="1157"/>
    </location>
</feature>
<feature type="compositionally biased region" description="Polar residues" evidence="5">
    <location>
        <begin position="432"/>
        <end position="442"/>
    </location>
</feature>
<feature type="compositionally biased region" description="Pro residues" evidence="5">
    <location>
        <begin position="1135"/>
        <end position="1147"/>
    </location>
</feature>
<keyword evidence="3 4" id="KW-0067">ATP-binding</keyword>
<gene>
    <name evidence="7" type="ORF">VNI00_013023</name>
</gene>
<feature type="domain" description="Protein kinase" evidence="6">
    <location>
        <begin position="755"/>
        <end position="1089"/>
    </location>
</feature>
<feature type="compositionally biased region" description="Low complexity" evidence="5">
    <location>
        <begin position="65"/>
        <end position="92"/>
    </location>
</feature>
<dbReference type="InterPro" id="IPR017441">
    <property type="entry name" value="Protein_kinase_ATP_BS"/>
</dbReference>
<dbReference type="InterPro" id="IPR000719">
    <property type="entry name" value="Prot_kinase_dom"/>
</dbReference>
<feature type="region of interest" description="Disordered" evidence="5">
    <location>
        <begin position="1097"/>
        <end position="1176"/>
    </location>
</feature>
<feature type="region of interest" description="Disordered" evidence="5">
    <location>
        <begin position="426"/>
        <end position="487"/>
    </location>
</feature>
<dbReference type="PROSITE" id="PS00107">
    <property type="entry name" value="PROTEIN_KINASE_ATP"/>
    <property type="match status" value="1"/>
</dbReference>
<feature type="compositionally biased region" description="Gly residues" evidence="5">
    <location>
        <begin position="701"/>
        <end position="711"/>
    </location>
</feature>
<protein>
    <recommendedName>
        <fullName evidence="6">Protein kinase domain-containing protein</fullName>
    </recommendedName>
</protein>
<feature type="compositionally biased region" description="Pro residues" evidence="5">
    <location>
        <begin position="623"/>
        <end position="634"/>
    </location>
</feature>
<dbReference type="Gene3D" id="1.20.930.20">
    <property type="entry name" value="Adaptor protein Cbl, N-terminal domain"/>
    <property type="match status" value="1"/>
</dbReference>